<dbReference type="Pfam" id="PF00905">
    <property type="entry name" value="Transpeptidase"/>
    <property type="match status" value="1"/>
</dbReference>
<dbReference type="InterPro" id="IPR050515">
    <property type="entry name" value="Beta-lactam/transpept"/>
</dbReference>
<dbReference type="PANTHER" id="PTHR30627:SF1">
    <property type="entry name" value="PEPTIDOGLYCAN D,D-TRANSPEPTIDASE FTSI"/>
    <property type="match status" value="1"/>
</dbReference>
<dbReference type="InterPro" id="IPR005311">
    <property type="entry name" value="PBP_dimer"/>
</dbReference>
<keyword evidence="3 5" id="KW-0472">Membrane</keyword>
<evidence type="ECO:0000313" key="8">
    <source>
        <dbReference type="Proteomes" id="UP000838324"/>
    </source>
</evidence>
<dbReference type="Pfam" id="PF03793">
    <property type="entry name" value="PASTA"/>
    <property type="match status" value="1"/>
</dbReference>
<organism evidence="7 8">
    <name type="scientific">Paenibacillus auburnensis</name>
    <dbReference type="NCBI Taxonomy" id="2905649"/>
    <lineage>
        <taxon>Bacteria</taxon>
        <taxon>Bacillati</taxon>
        <taxon>Bacillota</taxon>
        <taxon>Bacilli</taxon>
        <taxon>Bacillales</taxon>
        <taxon>Paenibacillaceae</taxon>
        <taxon>Paenibacillus</taxon>
    </lineage>
</organism>
<reference evidence="7" key="1">
    <citation type="submission" date="2022-01" db="EMBL/GenBank/DDBJ databases">
        <authorList>
            <person name="Criscuolo A."/>
        </authorList>
    </citation>
    <scope>NUCLEOTIDE SEQUENCE</scope>
    <source>
        <strain evidence="7">CIP111892</strain>
    </source>
</reference>
<evidence type="ECO:0000256" key="3">
    <source>
        <dbReference type="ARBA" id="ARBA00023136"/>
    </source>
</evidence>
<comment type="caution">
    <text evidence="7">The sequence shown here is derived from an EMBL/GenBank/DDBJ whole genome shotgun (WGS) entry which is preliminary data.</text>
</comment>
<dbReference type="InterPro" id="IPR005543">
    <property type="entry name" value="PASTA_dom"/>
</dbReference>
<dbReference type="RefSeq" id="WP_236330108.1">
    <property type="nucleotide sequence ID" value="NZ_CAKMMG010000001.1"/>
</dbReference>
<dbReference type="Gene3D" id="3.40.710.10">
    <property type="entry name" value="DD-peptidase/beta-lactamase superfamily"/>
    <property type="match status" value="1"/>
</dbReference>
<dbReference type="Gene3D" id="3.30.450.330">
    <property type="match status" value="1"/>
</dbReference>
<accession>A0ABN8FZ35</accession>
<dbReference type="InterPro" id="IPR012338">
    <property type="entry name" value="Beta-lactam/transpept-like"/>
</dbReference>
<dbReference type="SUPFAM" id="SSF56519">
    <property type="entry name" value="Penicillin binding protein dimerisation domain"/>
    <property type="match status" value="1"/>
</dbReference>
<dbReference type="InterPro" id="IPR036138">
    <property type="entry name" value="PBP_dimer_sf"/>
</dbReference>
<dbReference type="InterPro" id="IPR001460">
    <property type="entry name" value="PCN-bd_Tpept"/>
</dbReference>
<comment type="similarity">
    <text evidence="2">Belongs to the transpeptidase family.</text>
</comment>
<dbReference type="CDD" id="cd06576">
    <property type="entry name" value="PASTA_Pbp2x-like_1"/>
    <property type="match status" value="1"/>
</dbReference>
<keyword evidence="5" id="KW-0812">Transmembrane</keyword>
<protein>
    <submittedName>
        <fullName evidence="7">Penicillin-binding protein 2B</fullName>
    </submittedName>
</protein>
<evidence type="ECO:0000256" key="1">
    <source>
        <dbReference type="ARBA" id="ARBA00004370"/>
    </source>
</evidence>
<feature type="compositionally biased region" description="Low complexity" evidence="4">
    <location>
        <begin position="590"/>
        <end position="600"/>
    </location>
</feature>
<dbReference type="SUPFAM" id="SSF54184">
    <property type="entry name" value="Penicillin-binding protein 2x (pbp-2x), c-terminal domain"/>
    <property type="match status" value="2"/>
</dbReference>
<dbReference type="SUPFAM" id="SSF56601">
    <property type="entry name" value="beta-lactamase/transpeptidase-like"/>
    <property type="match status" value="1"/>
</dbReference>
<keyword evidence="8" id="KW-1185">Reference proteome</keyword>
<feature type="region of interest" description="Disordered" evidence="4">
    <location>
        <begin position="590"/>
        <end position="609"/>
    </location>
</feature>
<dbReference type="Pfam" id="PF03717">
    <property type="entry name" value="PBP_dimer"/>
    <property type="match status" value="1"/>
</dbReference>
<proteinExistence type="inferred from homology"/>
<dbReference type="Proteomes" id="UP000838324">
    <property type="component" value="Unassembled WGS sequence"/>
</dbReference>
<sequence length="745" mass="81557">MVKRIKLRTLFIGGCITLFFLVLLGRVFWIQVLERDFWQSMAIEQRAHTSVIKAVRGMIEDRNGKVLASDIPAYTVVVNPEAIAALGIGDEVIIGLHELLGKPEDELKVIVEAKDKNGKYLKNREIRNEGWKLDQEMRDKVNEFIEKLKDEHDTLETGIGLIREQKRYYPQQTLAAHILGYTDRDGNAVMGLEKYFDNQLKGENGELIYQSDGKGIKLPDSKDTYQPVVNGSDFKLTIDSTIQYYIEQAMQKAYEVYKPKSITVIAADPSTMEILGLANMPTFNPNEFWNYASEPGVFFNHAIKTRFEPGSTFKIVTLAGAVQEKLFDPDATFMSGSIRIKGYGKLLYDQKRSGYGEISYLEGVKRSSNVAFIKLGYEMLGTERLLQYVNAFGFNEPTGIDLPGEISGLVNPTPNNASENATIAYGHGKVQVTPIQQLTAMAAIANGGKLMVPHVVKEITDPNNGKITTTQPEVLRQVISEESARETGSYLEQVVADQVVGTGRHAYIEGYRVAGKTGTAIKPDGKGGYDRDKVHASFLGYAPANNPKIVIYVGIDEPADAAGGGAAAGPVFKDIVSKVLPYLGVPKVTTSDGGSTSVSVKNAPSTQHSAPDLVEKSVQAAKKLLIDQGIDFKTIGGGNNVVSQYPGAGTLLASGQRIYLLSQQINQASIPDLRGQSLRDALEVLNLLKVKISVEGEGYIIEQTESTQNGKRLVHLKLKPRNAYGEDIPESMAKEEVVDARDNGG</sequence>
<dbReference type="PANTHER" id="PTHR30627">
    <property type="entry name" value="PEPTIDOGLYCAN D,D-TRANSPEPTIDASE"/>
    <property type="match status" value="1"/>
</dbReference>
<dbReference type="EMBL" id="CAKMMG010000001">
    <property type="protein sequence ID" value="CAH1192151.1"/>
    <property type="molecule type" value="Genomic_DNA"/>
</dbReference>
<dbReference type="Gene3D" id="3.90.1310.10">
    <property type="entry name" value="Penicillin-binding protein 2a (Domain 2)"/>
    <property type="match status" value="1"/>
</dbReference>
<feature type="transmembrane region" description="Helical" evidence="5">
    <location>
        <begin position="7"/>
        <end position="29"/>
    </location>
</feature>
<keyword evidence="5" id="KW-1133">Transmembrane helix</keyword>
<evidence type="ECO:0000256" key="2">
    <source>
        <dbReference type="ARBA" id="ARBA00007171"/>
    </source>
</evidence>
<feature type="domain" description="PASTA" evidence="6">
    <location>
        <begin position="665"/>
        <end position="720"/>
    </location>
</feature>
<gene>
    <name evidence="7" type="primary">pbpB_1</name>
    <name evidence="7" type="ORF">PAECIP111892_00868</name>
</gene>
<name>A0ABN8FZ35_9BACL</name>
<evidence type="ECO:0000256" key="4">
    <source>
        <dbReference type="SAM" id="MobiDB-lite"/>
    </source>
</evidence>
<evidence type="ECO:0000313" key="7">
    <source>
        <dbReference type="EMBL" id="CAH1192151.1"/>
    </source>
</evidence>
<feature type="domain" description="PASTA" evidence="6">
    <location>
        <begin position="604"/>
        <end position="664"/>
    </location>
</feature>
<evidence type="ECO:0000256" key="5">
    <source>
        <dbReference type="SAM" id="Phobius"/>
    </source>
</evidence>
<comment type="subcellular location">
    <subcellularLocation>
        <location evidence="1">Membrane</location>
    </subcellularLocation>
</comment>
<evidence type="ECO:0000259" key="6">
    <source>
        <dbReference type="SMART" id="SM00740"/>
    </source>
</evidence>
<dbReference type="SMART" id="SM00740">
    <property type="entry name" value="PASTA"/>
    <property type="match status" value="2"/>
</dbReference>